<dbReference type="EMBL" id="QGKX02000004">
    <property type="protein sequence ID" value="KAF3602926.1"/>
    <property type="molecule type" value="Genomic_DNA"/>
</dbReference>
<accession>A0A8S9SMX4</accession>
<evidence type="ECO:0000313" key="2">
    <source>
        <dbReference type="EMBL" id="KAF3602926.1"/>
    </source>
</evidence>
<dbReference type="AlphaFoldDB" id="A0A8S9SMX4"/>
<gene>
    <name evidence="2" type="ORF">F2Q69_00038488</name>
</gene>
<feature type="region of interest" description="Disordered" evidence="1">
    <location>
        <begin position="1"/>
        <end position="23"/>
    </location>
</feature>
<dbReference type="Proteomes" id="UP000712600">
    <property type="component" value="Unassembled WGS sequence"/>
</dbReference>
<sequence>MLSSNRCDQASSTASTRDVTPPSHIRRLQSRRALCFTPLSLLHWNQPLPSRIEGKLLEKQQWSVLSTGCGSSFGKDLAGQLSCSRVQRQAEGNCPSCHQMRYWVLGLVCSPGLSPPG</sequence>
<feature type="compositionally biased region" description="Polar residues" evidence="1">
    <location>
        <begin position="1"/>
        <end position="18"/>
    </location>
</feature>
<proteinExistence type="predicted"/>
<organism evidence="2 3">
    <name type="scientific">Brassica cretica</name>
    <name type="common">Mustard</name>
    <dbReference type="NCBI Taxonomy" id="69181"/>
    <lineage>
        <taxon>Eukaryota</taxon>
        <taxon>Viridiplantae</taxon>
        <taxon>Streptophyta</taxon>
        <taxon>Embryophyta</taxon>
        <taxon>Tracheophyta</taxon>
        <taxon>Spermatophyta</taxon>
        <taxon>Magnoliopsida</taxon>
        <taxon>eudicotyledons</taxon>
        <taxon>Gunneridae</taxon>
        <taxon>Pentapetalae</taxon>
        <taxon>rosids</taxon>
        <taxon>malvids</taxon>
        <taxon>Brassicales</taxon>
        <taxon>Brassicaceae</taxon>
        <taxon>Brassiceae</taxon>
        <taxon>Brassica</taxon>
    </lineage>
</organism>
<reference evidence="2" key="1">
    <citation type="submission" date="2019-12" db="EMBL/GenBank/DDBJ databases">
        <title>Genome sequencing and annotation of Brassica cretica.</title>
        <authorList>
            <person name="Studholme D.J."/>
            <person name="Sarris P."/>
        </authorList>
    </citation>
    <scope>NUCLEOTIDE SEQUENCE</scope>
    <source>
        <strain evidence="2">PFS-109/04</strain>
        <tissue evidence="2">Leaf</tissue>
    </source>
</reference>
<protein>
    <submittedName>
        <fullName evidence="2">Uncharacterized protein</fullName>
    </submittedName>
</protein>
<name>A0A8S9SMX4_BRACR</name>
<comment type="caution">
    <text evidence="2">The sequence shown here is derived from an EMBL/GenBank/DDBJ whole genome shotgun (WGS) entry which is preliminary data.</text>
</comment>
<evidence type="ECO:0000256" key="1">
    <source>
        <dbReference type="SAM" id="MobiDB-lite"/>
    </source>
</evidence>
<evidence type="ECO:0000313" key="3">
    <source>
        <dbReference type="Proteomes" id="UP000712600"/>
    </source>
</evidence>